<dbReference type="Gene3D" id="3.60.110.10">
    <property type="entry name" value="Carbon-nitrogen hydrolase"/>
    <property type="match status" value="1"/>
</dbReference>
<dbReference type="Gene3D" id="3.40.50.620">
    <property type="entry name" value="HUPs"/>
    <property type="match status" value="1"/>
</dbReference>
<dbReference type="InterPro" id="IPR022310">
    <property type="entry name" value="NAD/GMP_synthase"/>
</dbReference>
<comment type="caution">
    <text evidence="7">The sequence shown here is derived from an EMBL/GenBank/DDBJ whole genome shotgun (WGS) entry which is preliminary data.</text>
</comment>
<dbReference type="GO" id="GO:0003952">
    <property type="term" value="F:NAD+ synthase (glutamine-hydrolyzing) activity"/>
    <property type="evidence" value="ECO:0007669"/>
    <property type="project" value="InterPro"/>
</dbReference>
<evidence type="ECO:0000256" key="1">
    <source>
        <dbReference type="ARBA" id="ARBA00004790"/>
    </source>
</evidence>
<dbReference type="GO" id="GO:0009435">
    <property type="term" value="P:NAD+ biosynthetic process"/>
    <property type="evidence" value="ECO:0007669"/>
    <property type="project" value="UniProtKB-UniPathway"/>
</dbReference>
<dbReference type="NCBIfam" id="TIGR00552">
    <property type="entry name" value="nadE"/>
    <property type="match status" value="1"/>
</dbReference>
<dbReference type="InterPro" id="IPR003694">
    <property type="entry name" value="NAD_synthase"/>
</dbReference>
<dbReference type="EMBL" id="LAZR01007029">
    <property type="protein sequence ID" value="KKM87941.1"/>
    <property type="molecule type" value="Genomic_DNA"/>
</dbReference>
<dbReference type="InterPro" id="IPR036526">
    <property type="entry name" value="C-N_Hydrolase_sf"/>
</dbReference>
<dbReference type="GO" id="GO:0004359">
    <property type="term" value="F:glutaminase activity"/>
    <property type="evidence" value="ECO:0007669"/>
    <property type="project" value="InterPro"/>
</dbReference>
<dbReference type="AlphaFoldDB" id="A0A0F9LLA4"/>
<dbReference type="PANTHER" id="PTHR23090">
    <property type="entry name" value="NH 3 /GLUTAMINE-DEPENDENT NAD + SYNTHETASE"/>
    <property type="match status" value="1"/>
</dbReference>
<dbReference type="SUPFAM" id="SSF56317">
    <property type="entry name" value="Carbon-nitrogen hydrolase"/>
    <property type="match status" value="1"/>
</dbReference>
<accession>A0A0F9LLA4</accession>
<dbReference type="CDD" id="cd00553">
    <property type="entry name" value="NAD_synthase"/>
    <property type="match status" value="1"/>
</dbReference>
<dbReference type="SUPFAM" id="SSF52402">
    <property type="entry name" value="Adenine nucleotide alpha hydrolases-like"/>
    <property type="match status" value="1"/>
</dbReference>
<evidence type="ECO:0000256" key="4">
    <source>
        <dbReference type="ARBA" id="ARBA00022840"/>
    </source>
</evidence>
<evidence type="ECO:0000256" key="3">
    <source>
        <dbReference type="ARBA" id="ARBA00022741"/>
    </source>
</evidence>
<feature type="domain" description="NAD/GMP synthase" evidence="6">
    <location>
        <begin position="108"/>
        <end position="358"/>
    </location>
</feature>
<dbReference type="GO" id="GO:0005737">
    <property type="term" value="C:cytoplasm"/>
    <property type="evidence" value="ECO:0007669"/>
    <property type="project" value="InterPro"/>
</dbReference>
<evidence type="ECO:0000313" key="7">
    <source>
        <dbReference type="EMBL" id="KKM87941.1"/>
    </source>
</evidence>
<organism evidence="7">
    <name type="scientific">marine sediment metagenome</name>
    <dbReference type="NCBI Taxonomy" id="412755"/>
    <lineage>
        <taxon>unclassified sequences</taxon>
        <taxon>metagenomes</taxon>
        <taxon>ecological metagenomes</taxon>
    </lineage>
</organism>
<protein>
    <recommendedName>
        <fullName evidence="6">NAD/GMP synthase domain-containing protein</fullName>
    </recommendedName>
</protein>
<keyword evidence="3" id="KW-0547">Nucleotide-binding</keyword>
<keyword evidence="5" id="KW-0520">NAD</keyword>
<dbReference type="FunFam" id="3.40.50.620:FF:000106">
    <property type="entry name" value="Glutamine-dependent NAD(+) synthetase"/>
    <property type="match status" value="1"/>
</dbReference>
<dbReference type="PIRSF" id="PIRSF006630">
    <property type="entry name" value="NADS_GAT"/>
    <property type="match status" value="1"/>
</dbReference>
<dbReference type="PANTHER" id="PTHR23090:SF9">
    <property type="entry name" value="GLUTAMINE-DEPENDENT NAD(+) SYNTHETASE"/>
    <property type="match status" value="1"/>
</dbReference>
<evidence type="ECO:0000256" key="5">
    <source>
        <dbReference type="ARBA" id="ARBA00023027"/>
    </source>
</evidence>
<reference evidence="7" key="1">
    <citation type="journal article" date="2015" name="Nature">
        <title>Complex archaea that bridge the gap between prokaryotes and eukaryotes.</title>
        <authorList>
            <person name="Spang A."/>
            <person name="Saw J.H."/>
            <person name="Jorgensen S.L."/>
            <person name="Zaremba-Niedzwiedzka K."/>
            <person name="Martijn J."/>
            <person name="Lind A.E."/>
            <person name="van Eijk R."/>
            <person name="Schleper C."/>
            <person name="Guy L."/>
            <person name="Ettema T.J."/>
        </authorList>
    </citation>
    <scope>NUCLEOTIDE SEQUENCE</scope>
</reference>
<dbReference type="GO" id="GO:0005524">
    <property type="term" value="F:ATP binding"/>
    <property type="evidence" value="ECO:0007669"/>
    <property type="project" value="UniProtKB-KW"/>
</dbReference>
<evidence type="ECO:0000259" key="6">
    <source>
        <dbReference type="Pfam" id="PF02540"/>
    </source>
</evidence>
<dbReference type="InterPro" id="IPR014729">
    <property type="entry name" value="Rossmann-like_a/b/a_fold"/>
</dbReference>
<keyword evidence="2" id="KW-0436">Ligase</keyword>
<proteinExistence type="predicted"/>
<name>A0A0F9LLA4_9ZZZZ</name>
<dbReference type="Pfam" id="PF02540">
    <property type="entry name" value="NAD_synthase"/>
    <property type="match status" value="1"/>
</dbReference>
<sequence>MGPLVENGSEILIVINAYPYYINKFNIRRDLVVEISKKFSIPIVYVNMVGGLDEIVFDGQSFITNKFGQIIFKSKPFMEDISSINLKIDDIYRIEEKSYDTHWRENVVNALKLNLYDYYNKSNIFDGIVIGLSGGIDSAFTTYICAKALGAEKINAIMMPTRFTSQQSKDDAEQLCRNLNINYIIHPIDDLFKDYEKNLDQNLGKRDFDIADENLQARIRATILMYYSNKFNWLLVSTGNKSEIGVGYCTLYGDTNGGKNIPGDLLKGQIYDICEYINQEKEIVPRSIIERPPTAELRENQKDSDSLPPYEILDIVLEEIIKSGISNDFSHLQDKGIALETIQKVIRLYLNSEFKRRQLVQSVKVSESAFGIGRRYPVLKRLKL</sequence>
<dbReference type="InterPro" id="IPR014445">
    <property type="entry name" value="Gln-dep_NAD_synthase"/>
</dbReference>
<evidence type="ECO:0000256" key="2">
    <source>
        <dbReference type="ARBA" id="ARBA00022598"/>
    </source>
</evidence>
<gene>
    <name evidence="7" type="ORF">LCGC14_1263840</name>
</gene>
<comment type="pathway">
    <text evidence="1">Cofactor biosynthesis; NAD(+) biosynthesis.</text>
</comment>
<keyword evidence="4" id="KW-0067">ATP-binding</keyword>
<dbReference type="UniPathway" id="UPA00253"/>